<dbReference type="SUPFAM" id="SSF143548">
    <property type="entry name" value="Serine metabolism enzymes domain"/>
    <property type="match status" value="1"/>
</dbReference>
<dbReference type="NCBIfam" id="TIGR00719">
    <property type="entry name" value="sda_beta"/>
    <property type="match status" value="1"/>
</dbReference>
<dbReference type="Pfam" id="PF01842">
    <property type="entry name" value="ACT"/>
    <property type="match status" value="1"/>
</dbReference>
<evidence type="ECO:0000256" key="9">
    <source>
        <dbReference type="ARBA" id="ARBA00023239"/>
    </source>
</evidence>
<comment type="caution">
    <text evidence="14">The sequence shown here is derived from an EMBL/GenBank/DDBJ whole genome shotgun (WGS) entry which is preliminary data.</text>
</comment>
<keyword evidence="6 11" id="KW-0479">Metal-binding</keyword>
<dbReference type="InterPro" id="IPR004643">
    <property type="entry name" value="Fe-S_L-Ser_bsu"/>
</dbReference>
<protein>
    <recommendedName>
        <fullName evidence="11">L-serine deaminase</fullName>
    </recommendedName>
</protein>
<evidence type="ECO:0000256" key="1">
    <source>
        <dbReference type="ARBA" id="ARBA00001966"/>
    </source>
</evidence>
<dbReference type="InterPro" id="IPR029009">
    <property type="entry name" value="ASB_dom_sf"/>
</dbReference>
<comment type="cofactor">
    <cofactor evidence="1 12">
        <name>[4Fe-4S] cluster</name>
        <dbReference type="ChEBI" id="CHEBI:49883"/>
    </cofactor>
</comment>
<dbReference type="InterPro" id="IPR005131">
    <property type="entry name" value="Ser_deHydtase_bsu"/>
</dbReference>
<dbReference type="PANTHER" id="PTHR30182:SF12">
    <property type="entry name" value="L-SERINE DEHYDRATASE, BETA CHAIN-RELATED"/>
    <property type="match status" value="1"/>
</dbReference>
<evidence type="ECO:0000256" key="12">
    <source>
        <dbReference type="RuleBase" id="RU366059"/>
    </source>
</evidence>
<comment type="similarity">
    <text evidence="3 11 12">Belongs to the iron-sulfur dependent L-serine dehydratase family.</text>
</comment>
<name>A0ABT1YS78_9BACL</name>
<organism evidence="14 15">
    <name type="scientific">Paenibacillus radicis</name>
    <name type="common">ex Xue et al. 2023</name>
    <dbReference type="NCBI Taxonomy" id="2972489"/>
    <lineage>
        <taxon>Bacteria</taxon>
        <taxon>Bacillati</taxon>
        <taxon>Bacillota</taxon>
        <taxon>Bacilli</taxon>
        <taxon>Bacillales</taxon>
        <taxon>Paenibacillaceae</taxon>
        <taxon>Paenibacillus</taxon>
    </lineage>
</organism>
<evidence type="ECO:0000313" key="14">
    <source>
        <dbReference type="EMBL" id="MCR8635219.1"/>
    </source>
</evidence>
<dbReference type="CDD" id="cd04903">
    <property type="entry name" value="ACT_LSD"/>
    <property type="match status" value="1"/>
</dbReference>
<dbReference type="Gene3D" id="3.30.1330.90">
    <property type="entry name" value="D-3-phosphoglycerate dehydrogenase, domain 3"/>
    <property type="match status" value="1"/>
</dbReference>
<evidence type="ECO:0000259" key="13">
    <source>
        <dbReference type="PROSITE" id="PS51671"/>
    </source>
</evidence>
<dbReference type="EMBL" id="JANQBD010000025">
    <property type="protein sequence ID" value="MCR8635219.1"/>
    <property type="molecule type" value="Genomic_DNA"/>
</dbReference>
<evidence type="ECO:0000256" key="8">
    <source>
        <dbReference type="ARBA" id="ARBA00023014"/>
    </source>
</evidence>
<evidence type="ECO:0000256" key="4">
    <source>
        <dbReference type="ARBA" id="ARBA00022432"/>
    </source>
</evidence>
<evidence type="ECO:0000256" key="2">
    <source>
        <dbReference type="ARBA" id="ARBA00004742"/>
    </source>
</evidence>
<keyword evidence="7 11" id="KW-0408">Iron</keyword>
<comment type="pathway">
    <text evidence="2 11">Carbohydrate biosynthesis; gluconeogenesis.</text>
</comment>
<dbReference type="SUPFAM" id="SSF55021">
    <property type="entry name" value="ACT-like"/>
    <property type="match status" value="1"/>
</dbReference>
<keyword evidence="4 11" id="KW-0312">Gluconeogenesis</keyword>
<keyword evidence="9 11" id="KW-0456">Lyase</keyword>
<dbReference type="PROSITE" id="PS51671">
    <property type="entry name" value="ACT"/>
    <property type="match status" value="1"/>
</dbReference>
<evidence type="ECO:0000313" key="15">
    <source>
        <dbReference type="Proteomes" id="UP001300012"/>
    </source>
</evidence>
<evidence type="ECO:0000256" key="7">
    <source>
        <dbReference type="ARBA" id="ARBA00023004"/>
    </source>
</evidence>
<comment type="catalytic activity">
    <reaction evidence="10 11 12">
        <text>L-serine = pyruvate + NH4(+)</text>
        <dbReference type="Rhea" id="RHEA:19169"/>
        <dbReference type="ChEBI" id="CHEBI:15361"/>
        <dbReference type="ChEBI" id="CHEBI:28938"/>
        <dbReference type="ChEBI" id="CHEBI:33384"/>
        <dbReference type="EC" id="4.3.1.17"/>
    </reaction>
</comment>
<keyword evidence="8 11" id="KW-0411">Iron-sulfur</keyword>
<dbReference type="InterPro" id="IPR051318">
    <property type="entry name" value="Fe-S_L-Ser"/>
</dbReference>
<proteinExistence type="inferred from homology"/>
<dbReference type="InterPro" id="IPR002912">
    <property type="entry name" value="ACT_dom"/>
</dbReference>
<accession>A0ABT1YS78</accession>
<evidence type="ECO:0000256" key="10">
    <source>
        <dbReference type="ARBA" id="ARBA00049406"/>
    </source>
</evidence>
<gene>
    <name evidence="14" type="primary">sdaAB</name>
    <name evidence="14" type="ORF">NV381_28870</name>
</gene>
<dbReference type="PANTHER" id="PTHR30182">
    <property type="entry name" value="L-SERINE DEHYDRATASE"/>
    <property type="match status" value="1"/>
</dbReference>
<keyword evidence="5 11" id="KW-0004">4Fe-4S</keyword>
<evidence type="ECO:0000256" key="3">
    <source>
        <dbReference type="ARBA" id="ARBA00008636"/>
    </source>
</evidence>
<evidence type="ECO:0000256" key="11">
    <source>
        <dbReference type="PIRNR" id="PIRNR036692"/>
    </source>
</evidence>
<feature type="domain" description="ACT" evidence="13">
    <location>
        <begin position="148"/>
        <end position="220"/>
    </location>
</feature>
<dbReference type="Pfam" id="PF03315">
    <property type="entry name" value="SDH_beta"/>
    <property type="match status" value="1"/>
</dbReference>
<evidence type="ECO:0000256" key="6">
    <source>
        <dbReference type="ARBA" id="ARBA00022723"/>
    </source>
</evidence>
<sequence length="227" mass="24556">MRFKDVFSIIGPDMVGPSSSHTAGAVRIGRVARQLFEVQPEKVNIYLYRSFADTYQGHGTDVALAAGLLNWDTAHEHIPEALAIAEQRGMQLSFIAKSGGAPHPNTAILQMMKLNLSMRVTGTSIGGGNIEIVGVDDFDVRFSASFPTMVITHADRIGMLAEVTHLFSQNHLNIGAMDVDRKSRNGQALTVIEADGAISQELIQAVRNLEGVVRVRMIDLTTGGEEA</sequence>
<dbReference type="Proteomes" id="UP001300012">
    <property type="component" value="Unassembled WGS sequence"/>
</dbReference>
<dbReference type="Gene3D" id="3.30.70.260">
    <property type="match status" value="1"/>
</dbReference>
<dbReference type="GO" id="GO:0003941">
    <property type="term" value="F:L-serine ammonia-lyase activity"/>
    <property type="evidence" value="ECO:0007669"/>
    <property type="project" value="UniProtKB-EC"/>
</dbReference>
<dbReference type="InterPro" id="IPR045865">
    <property type="entry name" value="ACT-like_dom_sf"/>
</dbReference>
<keyword evidence="15" id="KW-1185">Reference proteome</keyword>
<dbReference type="PIRSF" id="PIRSF036692">
    <property type="entry name" value="SDH_B"/>
    <property type="match status" value="1"/>
</dbReference>
<dbReference type="RefSeq" id="WP_258216762.1">
    <property type="nucleotide sequence ID" value="NZ_JANQBD010000025.1"/>
</dbReference>
<evidence type="ECO:0000256" key="5">
    <source>
        <dbReference type="ARBA" id="ARBA00022485"/>
    </source>
</evidence>
<reference evidence="14 15" key="1">
    <citation type="submission" date="2022-08" db="EMBL/GenBank/DDBJ databases">
        <title>Paenibacillus endoradicis sp. nov., Paenibacillus radicibacter sp. nov and Paenibacillus pararadicis sp. nov., three cold-adapted plant growth-promoting bacteria isolated from root of Larix gmelinii in Great Khingan.</title>
        <authorList>
            <person name="Xue H."/>
        </authorList>
    </citation>
    <scope>NUCLEOTIDE SEQUENCE [LARGE SCALE GENOMIC DNA]</scope>
    <source>
        <strain evidence="14 15">N5-1-1-5</strain>
    </source>
</reference>